<dbReference type="VEuPathDB" id="TriTrypDB:BSAL_54520"/>
<accession>A0A0S4IIQ5</accession>
<proteinExistence type="predicted"/>
<dbReference type="GO" id="GO:0016020">
    <property type="term" value="C:membrane"/>
    <property type="evidence" value="ECO:0007669"/>
    <property type="project" value="UniProtKB-SubCell"/>
</dbReference>
<dbReference type="EMBL" id="CYKH01000140">
    <property type="protein sequence ID" value="CUE72822.1"/>
    <property type="molecule type" value="Genomic_DNA"/>
</dbReference>
<organism evidence="7 8">
    <name type="scientific">Bodo saltans</name>
    <name type="common">Flagellated protozoan</name>
    <dbReference type="NCBI Taxonomy" id="75058"/>
    <lineage>
        <taxon>Eukaryota</taxon>
        <taxon>Discoba</taxon>
        <taxon>Euglenozoa</taxon>
        <taxon>Kinetoplastea</taxon>
        <taxon>Metakinetoplastina</taxon>
        <taxon>Eubodonida</taxon>
        <taxon>Bodonidae</taxon>
        <taxon>Bodo</taxon>
    </lineage>
</organism>
<sequence>MTEAVVDVNDAPGEGCKCDRKQAPNVCLIIDIVACVLVGLCAVLDLITFTGIPSVILDIYLVALSFLALSAEARMFRPLRSIIYNWIKFVYFLTSYTGRGLYFIFLGSITINESALSYIGGGFTIFAGFFLIIMNCRFKFPVYMDWQVVKEEAAGKARAQAEQAFRTPSSAASTPGGGGESSYSPPGGHVI</sequence>
<keyword evidence="3 6" id="KW-1133">Transmembrane helix</keyword>
<reference evidence="8" key="1">
    <citation type="submission" date="2015-09" db="EMBL/GenBank/DDBJ databases">
        <authorList>
            <consortium name="Pathogen Informatics"/>
        </authorList>
    </citation>
    <scope>NUCLEOTIDE SEQUENCE [LARGE SCALE GENOMIC DNA]</scope>
    <source>
        <strain evidence="8">Lake Konstanz</strain>
    </source>
</reference>
<keyword evidence="4 6" id="KW-0472">Membrane</keyword>
<dbReference type="PANTHER" id="PTHR28128">
    <property type="entry name" value="GOLGI APPARATUS MEMBRANE PROTEIN TVP15"/>
    <property type="match status" value="1"/>
</dbReference>
<evidence type="ECO:0000256" key="5">
    <source>
        <dbReference type="SAM" id="MobiDB-lite"/>
    </source>
</evidence>
<gene>
    <name evidence="7" type="ORF">BSAL_54520</name>
</gene>
<evidence type="ECO:0000256" key="6">
    <source>
        <dbReference type="SAM" id="Phobius"/>
    </source>
</evidence>
<feature type="transmembrane region" description="Helical" evidence="6">
    <location>
        <begin position="115"/>
        <end position="134"/>
    </location>
</feature>
<feature type="region of interest" description="Disordered" evidence="5">
    <location>
        <begin position="161"/>
        <end position="191"/>
    </location>
</feature>
<comment type="subcellular location">
    <subcellularLocation>
        <location evidence="1">Membrane</location>
        <topology evidence="1">Multi-pass membrane protein</topology>
    </subcellularLocation>
</comment>
<dbReference type="PANTHER" id="PTHR28128:SF1">
    <property type="entry name" value="GOLGI APPARATUS MEMBRANE PROTEIN TVP15"/>
    <property type="match status" value="1"/>
</dbReference>
<protein>
    <submittedName>
        <fullName evidence="7">COPI-associated protein, putative</fullName>
    </submittedName>
</protein>
<dbReference type="OMA" id="KSHREPN"/>
<evidence type="ECO:0000313" key="8">
    <source>
        <dbReference type="Proteomes" id="UP000051952"/>
    </source>
</evidence>
<evidence type="ECO:0000256" key="4">
    <source>
        <dbReference type="ARBA" id="ARBA00023136"/>
    </source>
</evidence>
<feature type="transmembrane region" description="Helical" evidence="6">
    <location>
        <begin position="26"/>
        <end position="46"/>
    </location>
</feature>
<dbReference type="OrthoDB" id="251379at2759"/>
<name>A0A0S4IIQ5_BODSA</name>
<keyword evidence="2 6" id="KW-0812">Transmembrane</keyword>
<feature type="transmembrane region" description="Helical" evidence="6">
    <location>
        <begin position="89"/>
        <end position="109"/>
    </location>
</feature>
<evidence type="ECO:0000256" key="3">
    <source>
        <dbReference type="ARBA" id="ARBA00022989"/>
    </source>
</evidence>
<dbReference type="AlphaFoldDB" id="A0A0S4IIQ5"/>
<evidence type="ECO:0000256" key="1">
    <source>
        <dbReference type="ARBA" id="ARBA00004141"/>
    </source>
</evidence>
<dbReference type="InterPro" id="IPR013714">
    <property type="entry name" value="Golgi_TVP15"/>
</dbReference>
<feature type="compositionally biased region" description="Low complexity" evidence="5">
    <location>
        <begin position="181"/>
        <end position="191"/>
    </location>
</feature>
<evidence type="ECO:0000256" key="2">
    <source>
        <dbReference type="ARBA" id="ARBA00022692"/>
    </source>
</evidence>
<feature type="transmembrane region" description="Helical" evidence="6">
    <location>
        <begin position="52"/>
        <end position="69"/>
    </location>
</feature>
<keyword evidence="8" id="KW-1185">Reference proteome</keyword>
<feature type="compositionally biased region" description="Low complexity" evidence="5">
    <location>
        <begin position="161"/>
        <end position="174"/>
    </location>
</feature>
<dbReference type="Pfam" id="PF08507">
    <property type="entry name" value="COPI_assoc"/>
    <property type="match status" value="1"/>
</dbReference>
<evidence type="ECO:0000313" key="7">
    <source>
        <dbReference type="EMBL" id="CUE72822.1"/>
    </source>
</evidence>
<dbReference type="Proteomes" id="UP000051952">
    <property type="component" value="Unassembled WGS sequence"/>
</dbReference>